<feature type="compositionally biased region" description="Basic and acidic residues" evidence="1">
    <location>
        <begin position="26"/>
        <end position="75"/>
    </location>
</feature>
<dbReference type="EMBL" id="ASHM01066960">
    <property type="protein sequence ID" value="PNX91647.1"/>
    <property type="molecule type" value="Genomic_DNA"/>
</dbReference>
<comment type="caution">
    <text evidence="2">The sequence shown here is derived from an EMBL/GenBank/DDBJ whole genome shotgun (WGS) entry which is preliminary data.</text>
</comment>
<sequence length="95" mass="11739">MDDSNRRKRDRSSERHRDHHRHHRSDRNVKHDHKIRDREDREGIRDRDNKVYDRDEREGSKVRSKLNCDEEREASPNHNASPQNVRFFYAFVLFD</sequence>
<organism evidence="2 3">
    <name type="scientific">Trifolium pratense</name>
    <name type="common">Red clover</name>
    <dbReference type="NCBI Taxonomy" id="57577"/>
    <lineage>
        <taxon>Eukaryota</taxon>
        <taxon>Viridiplantae</taxon>
        <taxon>Streptophyta</taxon>
        <taxon>Embryophyta</taxon>
        <taxon>Tracheophyta</taxon>
        <taxon>Spermatophyta</taxon>
        <taxon>Magnoliopsida</taxon>
        <taxon>eudicotyledons</taxon>
        <taxon>Gunneridae</taxon>
        <taxon>Pentapetalae</taxon>
        <taxon>rosids</taxon>
        <taxon>fabids</taxon>
        <taxon>Fabales</taxon>
        <taxon>Fabaceae</taxon>
        <taxon>Papilionoideae</taxon>
        <taxon>50 kb inversion clade</taxon>
        <taxon>NPAAA clade</taxon>
        <taxon>Hologalegina</taxon>
        <taxon>IRL clade</taxon>
        <taxon>Trifolieae</taxon>
        <taxon>Trifolium</taxon>
    </lineage>
</organism>
<proteinExistence type="predicted"/>
<dbReference type="AlphaFoldDB" id="A0A2K3MLG2"/>
<evidence type="ECO:0000313" key="2">
    <source>
        <dbReference type="EMBL" id="PNX91647.1"/>
    </source>
</evidence>
<accession>A0A2K3MLG2</accession>
<dbReference type="Proteomes" id="UP000236291">
    <property type="component" value="Unassembled WGS sequence"/>
</dbReference>
<dbReference type="GO" id="GO:1990904">
    <property type="term" value="C:ribonucleoprotein complex"/>
    <property type="evidence" value="ECO:0007669"/>
    <property type="project" value="UniProtKB-KW"/>
</dbReference>
<feature type="region of interest" description="Disordered" evidence="1">
    <location>
        <begin position="1"/>
        <end position="85"/>
    </location>
</feature>
<keyword evidence="2" id="KW-0687">Ribonucleoprotein</keyword>
<reference evidence="2 3" key="2">
    <citation type="journal article" date="2017" name="Front. Plant Sci.">
        <title>Gene Classification and Mining of Molecular Markers Useful in Red Clover (Trifolium pratense) Breeding.</title>
        <authorList>
            <person name="Istvanek J."/>
            <person name="Dluhosova J."/>
            <person name="Dluhos P."/>
            <person name="Patkova L."/>
            <person name="Nedelnik J."/>
            <person name="Repkova J."/>
        </authorList>
    </citation>
    <scope>NUCLEOTIDE SEQUENCE [LARGE SCALE GENOMIC DNA]</scope>
    <source>
        <strain evidence="3">cv. Tatra</strain>
        <tissue evidence="2">Young leaves</tissue>
    </source>
</reference>
<gene>
    <name evidence="2" type="ORF">L195_g047780</name>
</gene>
<name>A0A2K3MLG2_TRIPR</name>
<protein>
    <submittedName>
        <fullName evidence="2">U4/U6 small nuclear ribonucleoprotein Prp3</fullName>
    </submittedName>
</protein>
<dbReference type="ExpressionAtlas" id="A0A2K3MLG2">
    <property type="expression patterns" value="baseline"/>
</dbReference>
<reference evidence="2 3" key="1">
    <citation type="journal article" date="2014" name="Am. J. Bot.">
        <title>Genome assembly and annotation for red clover (Trifolium pratense; Fabaceae).</title>
        <authorList>
            <person name="Istvanek J."/>
            <person name="Jaros M."/>
            <person name="Krenek A."/>
            <person name="Repkova J."/>
        </authorList>
    </citation>
    <scope>NUCLEOTIDE SEQUENCE [LARGE SCALE GENOMIC DNA]</scope>
    <source>
        <strain evidence="3">cv. Tatra</strain>
        <tissue evidence="2">Young leaves</tissue>
    </source>
</reference>
<evidence type="ECO:0000313" key="3">
    <source>
        <dbReference type="Proteomes" id="UP000236291"/>
    </source>
</evidence>
<feature type="compositionally biased region" description="Basic residues" evidence="1">
    <location>
        <begin position="1"/>
        <end position="10"/>
    </location>
</feature>
<evidence type="ECO:0000256" key="1">
    <source>
        <dbReference type="SAM" id="MobiDB-lite"/>
    </source>
</evidence>